<accession>A0A139SVK0</accession>
<dbReference type="RefSeq" id="WP_068389407.1">
    <property type="nucleotide sequence ID" value="NZ_LSZO01000133.1"/>
</dbReference>
<comment type="caution">
    <text evidence="2">The sequence shown here is derived from an EMBL/GenBank/DDBJ whole genome shotgun (WGS) entry which is preliminary data.</text>
</comment>
<reference evidence="2 3" key="1">
    <citation type="submission" date="2016-02" db="EMBL/GenBank/DDBJ databases">
        <authorList>
            <person name="Wen L."/>
            <person name="He K."/>
            <person name="Yang H."/>
        </authorList>
    </citation>
    <scope>NUCLEOTIDE SEQUENCE [LARGE SCALE GENOMIC DNA]</scope>
    <source>
        <strain evidence="2 3">CV58</strain>
    </source>
</reference>
<dbReference type="EMBL" id="LSZO01000133">
    <property type="protein sequence ID" value="KXU38472.1"/>
    <property type="molecule type" value="Genomic_DNA"/>
</dbReference>
<dbReference type="Proteomes" id="UP000072660">
    <property type="component" value="Unassembled WGS sequence"/>
</dbReference>
<feature type="chain" id="PRO_5007299470" description="Sel1 repeat family protein" evidence="1">
    <location>
        <begin position="28"/>
        <end position="220"/>
    </location>
</feature>
<dbReference type="InterPro" id="IPR011990">
    <property type="entry name" value="TPR-like_helical_dom_sf"/>
</dbReference>
<evidence type="ECO:0000313" key="3">
    <source>
        <dbReference type="Proteomes" id="UP000072660"/>
    </source>
</evidence>
<proteinExistence type="predicted"/>
<keyword evidence="3" id="KW-1185">Reference proteome</keyword>
<dbReference type="InterPro" id="IPR006597">
    <property type="entry name" value="Sel1-like"/>
</dbReference>
<gene>
    <name evidence="2" type="ORF">AXE65_13110</name>
</gene>
<dbReference type="Gene3D" id="1.25.40.10">
    <property type="entry name" value="Tetratricopeptide repeat domain"/>
    <property type="match status" value="1"/>
</dbReference>
<dbReference type="Pfam" id="PF08238">
    <property type="entry name" value="Sel1"/>
    <property type="match status" value="3"/>
</dbReference>
<feature type="signal peptide" evidence="1">
    <location>
        <begin position="1"/>
        <end position="27"/>
    </location>
</feature>
<dbReference type="PANTHER" id="PTHR11102">
    <property type="entry name" value="SEL-1-LIKE PROTEIN"/>
    <property type="match status" value="1"/>
</dbReference>
<dbReference type="InterPro" id="IPR050767">
    <property type="entry name" value="Sel1_AlgK"/>
</dbReference>
<dbReference type="SUPFAM" id="SSF81901">
    <property type="entry name" value="HCP-like"/>
    <property type="match status" value="1"/>
</dbReference>
<keyword evidence="1" id="KW-0732">Signal</keyword>
<evidence type="ECO:0000313" key="2">
    <source>
        <dbReference type="EMBL" id="KXU38472.1"/>
    </source>
</evidence>
<sequence length="220" mass="24757">MGISKSKFYFSALFAAFLFIAPNSSWATFNLLRDAQDPTYKNGLQSFKSKNYQAAYNTWLPLARNGNSKAQYYIGYMYLNGLHVKQDAAEARKWFERAAGQGDANAQNDLGSLFLNGQGVQRNLDTALKWFQLSANQGNATAQYNMGVVYSMKNMFNKAKVWFEASAMQGYAKANYRLKELFNLDNLKLPRIPGIRDLFCNTGNGPTLLPPPLDRCLPAR</sequence>
<evidence type="ECO:0008006" key="4">
    <source>
        <dbReference type="Google" id="ProtNLM"/>
    </source>
</evidence>
<protein>
    <recommendedName>
        <fullName evidence="4">Sel1 repeat family protein</fullName>
    </recommendedName>
</protein>
<dbReference type="AlphaFoldDB" id="A0A139SVK0"/>
<organism evidence="2 3">
    <name type="scientific">Ventosimonas gracilis</name>
    <dbReference type="NCBI Taxonomy" id="1680762"/>
    <lineage>
        <taxon>Bacteria</taxon>
        <taxon>Pseudomonadati</taxon>
        <taxon>Pseudomonadota</taxon>
        <taxon>Gammaproteobacteria</taxon>
        <taxon>Pseudomonadales</taxon>
        <taxon>Ventosimonadaceae</taxon>
        <taxon>Ventosimonas</taxon>
    </lineage>
</organism>
<evidence type="ECO:0000256" key="1">
    <source>
        <dbReference type="SAM" id="SignalP"/>
    </source>
</evidence>
<dbReference type="OrthoDB" id="9792653at2"/>
<dbReference type="PANTHER" id="PTHR11102:SF160">
    <property type="entry name" value="ERAD-ASSOCIATED E3 UBIQUITIN-PROTEIN LIGASE COMPONENT HRD3"/>
    <property type="match status" value="1"/>
</dbReference>
<dbReference type="SMART" id="SM00671">
    <property type="entry name" value="SEL1"/>
    <property type="match status" value="3"/>
</dbReference>
<name>A0A139SVK0_9GAMM</name>